<dbReference type="InterPro" id="IPR011009">
    <property type="entry name" value="Kinase-like_dom_sf"/>
</dbReference>
<keyword evidence="5" id="KW-0378">Hydrolase</keyword>
<dbReference type="Pfam" id="PF00719">
    <property type="entry name" value="Pyrophosphatase"/>
    <property type="match status" value="1"/>
</dbReference>
<dbReference type="PROSITE" id="PS00107">
    <property type="entry name" value="PROTEIN_KINASE_ATP"/>
    <property type="match status" value="1"/>
</dbReference>
<evidence type="ECO:0000256" key="1">
    <source>
        <dbReference type="ARBA" id="ARBA00001946"/>
    </source>
</evidence>
<organism evidence="9 10">
    <name type="scientific">Metarhizium humberi</name>
    <dbReference type="NCBI Taxonomy" id="2596975"/>
    <lineage>
        <taxon>Eukaryota</taxon>
        <taxon>Fungi</taxon>
        <taxon>Dikarya</taxon>
        <taxon>Ascomycota</taxon>
        <taxon>Pezizomycotina</taxon>
        <taxon>Sordariomycetes</taxon>
        <taxon>Hypocreomycetidae</taxon>
        <taxon>Hypocreales</taxon>
        <taxon>Clavicipitaceae</taxon>
        <taxon>Metarhizium</taxon>
    </lineage>
</organism>
<keyword evidence="10" id="KW-1185">Reference proteome</keyword>
<evidence type="ECO:0000256" key="8">
    <source>
        <dbReference type="SAM" id="SignalP"/>
    </source>
</evidence>
<dbReference type="GO" id="GO:0000287">
    <property type="term" value="F:magnesium ion binding"/>
    <property type="evidence" value="ECO:0007669"/>
    <property type="project" value="InterPro"/>
</dbReference>
<evidence type="ECO:0000256" key="3">
    <source>
        <dbReference type="ARBA" id="ARBA00012146"/>
    </source>
</evidence>
<dbReference type="EC" id="3.6.1.1" evidence="3"/>
<dbReference type="Proteomes" id="UP000764110">
    <property type="component" value="Unassembled WGS sequence"/>
</dbReference>
<dbReference type="InterPro" id="IPR036649">
    <property type="entry name" value="Pyrophosphatase_sf"/>
</dbReference>
<reference evidence="9 10" key="1">
    <citation type="submission" date="2020-07" db="EMBL/GenBank/DDBJ databases">
        <title>Metarhizium humberi genome.</title>
        <authorList>
            <person name="Lysoe E."/>
        </authorList>
    </citation>
    <scope>NUCLEOTIDE SEQUENCE [LARGE SCALE GENOMIC DNA]</scope>
    <source>
        <strain evidence="9 10">ESALQ1638</strain>
    </source>
</reference>
<keyword evidence="7" id="KW-0547">Nucleotide-binding</keyword>
<dbReference type="GO" id="GO:0004427">
    <property type="term" value="F:inorganic diphosphate phosphatase activity"/>
    <property type="evidence" value="ECO:0007669"/>
    <property type="project" value="UniProtKB-EC"/>
</dbReference>
<dbReference type="EMBL" id="JACEFI010000014">
    <property type="protein sequence ID" value="KAH0595007.1"/>
    <property type="molecule type" value="Genomic_DNA"/>
</dbReference>
<feature type="signal peptide" evidence="8">
    <location>
        <begin position="1"/>
        <end position="21"/>
    </location>
</feature>
<proteinExistence type="inferred from homology"/>
<dbReference type="GO" id="GO:0005524">
    <property type="term" value="F:ATP binding"/>
    <property type="evidence" value="ECO:0007669"/>
    <property type="project" value="UniProtKB-UniRule"/>
</dbReference>
<keyword evidence="8" id="KW-0732">Signal</keyword>
<evidence type="ECO:0000256" key="7">
    <source>
        <dbReference type="PROSITE-ProRule" id="PRU10141"/>
    </source>
</evidence>
<dbReference type="Gene3D" id="1.10.510.10">
    <property type="entry name" value="Transferase(Phosphotransferase) domain 1"/>
    <property type="match status" value="1"/>
</dbReference>
<accession>A0A9P8S5P3</accession>
<dbReference type="SUPFAM" id="SSF56112">
    <property type="entry name" value="Protein kinase-like (PK-like)"/>
    <property type="match status" value="1"/>
</dbReference>
<evidence type="ECO:0000313" key="9">
    <source>
        <dbReference type="EMBL" id="KAH0595007.1"/>
    </source>
</evidence>
<comment type="caution">
    <text evidence="9">The sequence shown here is derived from an EMBL/GenBank/DDBJ whole genome shotgun (WGS) entry which is preliminary data.</text>
</comment>
<dbReference type="GO" id="GO:0006796">
    <property type="term" value="P:phosphate-containing compound metabolic process"/>
    <property type="evidence" value="ECO:0007669"/>
    <property type="project" value="InterPro"/>
</dbReference>
<keyword evidence="6" id="KW-0460">Magnesium</keyword>
<keyword evidence="4" id="KW-0479">Metal-binding</keyword>
<dbReference type="Gene3D" id="3.90.80.10">
    <property type="entry name" value="Inorganic pyrophosphatase"/>
    <property type="match status" value="1"/>
</dbReference>
<evidence type="ECO:0000313" key="10">
    <source>
        <dbReference type="Proteomes" id="UP000764110"/>
    </source>
</evidence>
<feature type="chain" id="PRO_5040355048" description="inorganic diphosphatase" evidence="8">
    <location>
        <begin position="22"/>
        <end position="513"/>
    </location>
</feature>
<protein>
    <recommendedName>
        <fullName evidence="3">inorganic diphosphatase</fullName>
        <ecNumber evidence="3">3.6.1.1</ecNumber>
    </recommendedName>
</protein>
<comment type="similarity">
    <text evidence="2">Belongs to the PPase family.</text>
</comment>
<dbReference type="InterPro" id="IPR017441">
    <property type="entry name" value="Protein_kinase_ATP_BS"/>
</dbReference>
<dbReference type="AlphaFoldDB" id="A0A9P8S5P3"/>
<dbReference type="PROSITE" id="PS00387">
    <property type="entry name" value="PPASE"/>
    <property type="match status" value="1"/>
</dbReference>
<name>A0A9P8S5P3_9HYPO</name>
<dbReference type="InterPro" id="IPR008162">
    <property type="entry name" value="Pyrophosphatase"/>
</dbReference>
<dbReference type="SUPFAM" id="SSF50324">
    <property type="entry name" value="Inorganic pyrophosphatase"/>
    <property type="match status" value="1"/>
</dbReference>
<evidence type="ECO:0000256" key="4">
    <source>
        <dbReference type="ARBA" id="ARBA00022723"/>
    </source>
</evidence>
<dbReference type="GO" id="GO:0005737">
    <property type="term" value="C:cytoplasm"/>
    <property type="evidence" value="ECO:0007669"/>
    <property type="project" value="InterPro"/>
</dbReference>
<dbReference type="Gene3D" id="3.30.200.20">
    <property type="entry name" value="Phosphorylase Kinase, domain 1"/>
    <property type="match status" value="1"/>
</dbReference>
<sequence>MYVLKLFQAVLVPLSAVGAVAQNNGSYTLREVGARNTVLTLWEKDWRVWLQKDGYPVSPWHDVPLYPDNKPGPVINFVVEIPRWTDGKIETQRNEPLNPLFHDTSKNKPRFVASFWPHKTYPFLYGSIPQTWENKNVKDNYTGLVGDNDPVDLFDVSSISPGYTGEVKQVKVLGGLAMIDLRREKKQDNTTDWKVIAIDVRDPLANLVSSVEELDKYRPGLSKSFLDWFIAIARGKGLNPIVGNEYVNARTMNAKLAESHQHWSDLVLGKEDRGKISIWQTTNPRACKTYVKPEDATKKFEIPEKSNILPPEARPAPAVVIPLFPFGPAPSLLLNLALASTHGIPPVFKWAKAWTRRAHAVPLRFPTAGLDPVQDPAFLEQEQLDGFATSQYYPINMGDVVASKYQVIRKLGFGTTSTLWFAGNPITRGHVALKVYTRHRGNREEFQVLETLGKANPSHPGYRHVSAALDIFQLHHPGGDHYFLVQRPMRMYLNNCQAGTWKRYIHHIDNLAP</sequence>
<keyword evidence="7" id="KW-0067">ATP-binding</keyword>
<evidence type="ECO:0000256" key="5">
    <source>
        <dbReference type="ARBA" id="ARBA00022801"/>
    </source>
</evidence>
<gene>
    <name evidence="9" type="ORF">MHUMG1_07306</name>
</gene>
<comment type="cofactor">
    <cofactor evidence="1">
        <name>Mg(2+)</name>
        <dbReference type="ChEBI" id="CHEBI:18420"/>
    </cofactor>
</comment>
<feature type="binding site" evidence="7">
    <location>
        <position position="434"/>
    </location>
    <ligand>
        <name>ATP</name>
        <dbReference type="ChEBI" id="CHEBI:30616"/>
    </ligand>
</feature>
<dbReference type="PANTHER" id="PTHR10286">
    <property type="entry name" value="INORGANIC PYROPHOSPHATASE"/>
    <property type="match status" value="1"/>
</dbReference>
<evidence type="ECO:0000256" key="6">
    <source>
        <dbReference type="ARBA" id="ARBA00022842"/>
    </source>
</evidence>
<evidence type="ECO:0000256" key="2">
    <source>
        <dbReference type="ARBA" id="ARBA00006220"/>
    </source>
</evidence>